<dbReference type="Proteomes" id="UP000838756">
    <property type="component" value="Unassembled WGS sequence"/>
</dbReference>
<evidence type="ECO:0000313" key="2">
    <source>
        <dbReference type="EMBL" id="CAH2208220.1"/>
    </source>
</evidence>
<proteinExistence type="predicted"/>
<organism evidence="2 3">
    <name type="scientific">Pararge aegeria aegeria</name>
    <dbReference type="NCBI Taxonomy" id="348720"/>
    <lineage>
        <taxon>Eukaryota</taxon>
        <taxon>Metazoa</taxon>
        <taxon>Ecdysozoa</taxon>
        <taxon>Arthropoda</taxon>
        <taxon>Hexapoda</taxon>
        <taxon>Insecta</taxon>
        <taxon>Pterygota</taxon>
        <taxon>Neoptera</taxon>
        <taxon>Endopterygota</taxon>
        <taxon>Lepidoptera</taxon>
        <taxon>Glossata</taxon>
        <taxon>Ditrysia</taxon>
        <taxon>Papilionoidea</taxon>
        <taxon>Nymphalidae</taxon>
        <taxon>Satyrinae</taxon>
        <taxon>Satyrini</taxon>
        <taxon>Parargina</taxon>
        <taxon>Pararge</taxon>
    </lineage>
</organism>
<protein>
    <submittedName>
        <fullName evidence="2">Jg11037 protein</fullName>
    </submittedName>
</protein>
<feature type="region of interest" description="Disordered" evidence="1">
    <location>
        <begin position="20"/>
        <end position="54"/>
    </location>
</feature>
<dbReference type="EMBL" id="CAKXAJ010002713">
    <property type="protein sequence ID" value="CAH2208220.1"/>
    <property type="molecule type" value="Genomic_DNA"/>
</dbReference>
<gene>
    <name evidence="2" type="primary">jg11037</name>
    <name evidence="2" type="ORF">PAEG_LOCUS836</name>
</gene>
<accession>A0A8S4QH64</accession>
<keyword evidence="3" id="KW-1185">Reference proteome</keyword>
<evidence type="ECO:0000313" key="3">
    <source>
        <dbReference type="Proteomes" id="UP000838756"/>
    </source>
</evidence>
<name>A0A8S4QH64_9NEOP</name>
<dbReference type="OrthoDB" id="4327074at2759"/>
<evidence type="ECO:0000256" key="1">
    <source>
        <dbReference type="SAM" id="MobiDB-lite"/>
    </source>
</evidence>
<reference evidence="2" key="1">
    <citation type="submission" date="2022-03" db="EMBL/GenBank/DDBJ databases">
        <authorList>
            <person name="Lindestad O."/>
        </authorList>
    </citation>
    <scope>NUCLEOTIDE SEQUENCE</scope>
</reference>
<dbReference type="AlphaFoldDB" id="A0A8S4QH64"/>
<comment type="caution">
    <text evidence="2">The sequence shown here is derived from an EMBL/GenBank/DDBJ whole genome shotgun (WGS) entry which is preliminary data.</text>
</comment>
<sequence>MNAFKKAGICPFNPGNFTEEDYAPSFETDRPLLQAMSSRAESNEEPLQPSSMPKKELQFTPIKTNQLNVNASAVFYPEIVKPLPKVRRKQEKTKQVETMGKKTTIIKKKVKARVKEREKLNEEYDKKARVIVMKRICNGTAQFVVIHIQIHFQENSGYNVAYCVKIGHMLNV</sequence>